<keyword evidence="1" id="KW-0175">Coiled coil</keyword>
<accession>A0A975T7E8</accession>
<evidence type="ECO:0000313" key="3">
    <source>
        <dbReference type="EMBL" id="QXE23300.1"/>
    </source>
</evidence>
<name>A0A975T7E8_9NOST</name>
<evidence type="ECO:0000256" key="2">
    <source>
        <dbReference type="SAM" id="MobiDB-lite"/>
    </source>
</evidence>
<feature type="coiled-coil region" evidence="1">
    <location>
        <begin position="95"/>
        <end position="227"/>
    </location>
</feature>
<dbReference type="KEGG" id="rsin:B6N60_01990"/>
<feature type="compositionally biased region" description="Polar residues" evidence="2">
    <location>
        <begin position="290"/>
        <end position="309"/>
    </location>
</feature>
<feature type="region of interest" description="Disordered" evidence="2">
    <location>
        <begin position="1"/>
        <end position="25"/>
    </location>
</feature>
<feature type="compositionally biased region" description="Polar residues" evidence="2">
    <location>
        <begin position="446"/>
        <end position="455"/>
    </location>
</feature>
<dbReference type="AlphaFoldDB" id="A0A975T7E8"/>
<evidence type="ECO:0000256" key="1">
    <source>
        <dbReference type="SAM" id="Coils"/>
    </source>
</evidence>
<dbReference type="RefSeq" id="WP_190606352.1">
    <property type="nucleotide sequence ID" value="NZ_CP021056.1"/>
</dbReference>
<feature type="compositionally biased region" description="Low complexity" evidence="2">
    <location>
        <begin position="310"/>
        <end position="320"/>
    </location>
</feature>
<sequence length="493" mass="55486">MNIADSSEDSTVIETQNSAHPPQLEQTNCPFYSVLPDSGYSIINVPILQPAPEQHNLAIVMENSEDSTRLDWVAEPDSEQQAQVNSEFQQMLTLNEELRQANSDLYTQVEHLKTELAEAEKIFQWQKTRSSVTESIFEQQNQELAAAQEQIRLLSENLESARQTVQHQEIYIDTYKSQLQISQQRIAQLERECSSLQTNYTEQSQQLLHLENTCRELRARLMRQQRQTLQFKAALEKCLETSIPQESSEYPSGIPDIHKKHSRFSQKARSLFPNAQPIKPWSAEPELETNPLSNSWVEPSTPPLDTNSATVTPPVSEPHTSPSPSPSPQVSELAADSEIFTAESVSHLNQQIDSLIQMFFVSQSPSSPTESVPPQAEETLIVDHAVAAEKEEEPQTPIVEIPDHTHHSSPSNQTVSVVNEPIILSTQPEPQNMTVELEDYWLDTSTATPPISTTEAIPDSYSPSPLIYPDRPPKGRKSLASVELPNFRRPQMK</sequence>
<dbReference type="Proteomes" id="UP000683511">
    <property type="component" value="Chromosome"/>
</dbReference>
<feature type="region of interest" description="Disordered" evidence="2">
    <location>
        <begin position="245"/>
        <end position="333"/>
    </location>
</feature>
<feature type="region of interest" description="Disordered" evidence="2">
    <location>
        <begin position="446"/>
        <end position="493"/>
    </location>
</feature>
<protein>
    <submittedName>
        <fullName evidence="3">Uncharacterized protein</fullName>
    </submittedName>
</protein>
<keyword evidence="4" id="KW-1185">Reference proteome</keyword>
<organism evidence="3 4">
    <name type="scientific">Richelia sinica FACHB-800</name>
    <dbReference type="NCBI Taxonomy" id="1357546"/>
    <lineage>
        <taxon>Bacteria</taxon>
        <taxon>Bacillati</taxon>
        <taxon>Cyanobacteriota</taxon>
        <taxon>Cyanophyceae</taxon>
        <taxon>Nostocales</taxon>
        <taxon>Nostocaceae</taxon>
        <taxon>Richelia</taxon>
    </lineage>
</organism>
<reference evidence="3" key="1">
    <citation type="submission" date="2017-04" db="EMBL/GenBank/DDBJ databases">
        <title>Genome deletions in a multicellular cyanobacterial endosymbiont for morphological adaptation in marine diatoms.</title>
        <authorList>
            <person name="Wang Y."/>
            <person name="Gao H."/>
            <person name="Li R."/>
            <person name="Xu X."/>
        </authorList>
    </citation>
    <scope>NUCLEOTIDE SEQUENCE</scope>
    <source>
        <strain evidence="3">FACHB 800</strain>
    </source>
</reference>
<evidence type="ECO:0000313" key="4">
    <source>
        <dbReference type="Proteomes" id="UP000683511"/>
    </source>
</evidence>
<dbReference type="EMBL" id="CP021056">
    <property type="protein sequence ID" value="QXE23300.1"/>
    <property type="molecule type" value="Genomic_DNA"/>
</dbReference>
<gene>
    <name evidence="3" type="ORF">B6N60_01990</name>
</gene>
<proteinExistence type="predicted"/>
<feature type="compositionally biased region" description="Polar residues" evidence="2">
    <location>
        <begin position="9"/>
        <end position="25"/>
    </location>
</feature>